<evidence type="ECO:0000313" key="2">
    <source>
        <dbReference type="EMBL" id="WOL00782.1"/>
    </source>
</evidence>
<dbReference type="GO" id="GO:0005886">
    <property type="term" value="C:plasma membrane"/>
    <property type="evidence" value="ECO:0007669"/>
    <property type="project" value="InterPro"/>
</dbReference>
<feature type="region of interest" description="Disordered" evidence="1">
    <location>
        <begin position="275"/>
        <end position="304"/>
    </location>
</feature>
<evidence type="ECO:0008006" key="4">
    <source>
        <dbReference type="Google" id="ProtNLM"/>
    </source>
</evidence>
<accession>A0AAQ3K5Q9</accession>
<reference evidence="2 3" key="1">
    <citation type="submission" date="2023-10" db="EMBL/GenBank/DDBJ databases">
        <title>Chromosome-scale genome assembly provides insights into flower coloration mechanisms of Canna indica.</title>
        <authorList>
            <person name="Li C."/>
        </authorList>
    </citation>
    <scope>NUCLEOTIDE SEQUENCE [LARGE SCALE GENOMIC DNA]</scope>
    <source>
        <tissue evidence="2">Flower</tissue>
    </source>
</reference>
<dbReference type="InterPro" id="IPR039619">
    <property type="entry name" value="MAKR2/5"/>
</dbReference>
<dbReference type="Proteomes" id="UP001327560">
    <property type="component" value="Chromosome 3"/>
</dbReference>
<dbReference type="PANTHER" id="PTHR33929:SF1">
    <property type="entry name" value="MEMBRANE-ASSOCIATED KINASE REGULATOR 2-RELATED"/>
    <property type="match status" value="1"/>
</dbReference>
<sequence>MESFSLLKYWRGGGGVAVATALRSSTPTPAAAKTASALLRPSPTITDDGGRDEDDGPFFDLVFSSLPVDDGSADAYVEEGAFKIELGSRGGGGLRPEGFSPSNDLFFNGKLVPLEPSSLVVAASEYTKSQLASVSLLKSATKFRIFLLRLRKPKFAAAEPNATAIAAVATASPRRAPQQQHQSRFFVKVKAEDVPIISLFVKDKTPSTEDSVAAAEEKRFAREVVQKYLNVMKPQASRRYGEKLRLQCEAVLAKECCCRAEESSAGMGKGRLIAMPRKTRPAPPSGVTAAPLPSQRRDDTLREQQDGIQRAIAHCKRSLTASEIGKVGEATAHDTLPVCLKVA</sequence>
<protein>
    <recommendedName>
        <fullName evidence="4">Membrane-associated kinase regulator 2</fullName>
    </recommendedName>
</protein>
<feature type="compositionally biased region" description="Basic and acidic residues" evidence="1">
    <location>
        <begin position="295"/>
        <end position="304"/>
    </location>
</feature>
<evidence type="ECO:0000256" key="1">
    <source>
        <dbReference type="SAM" id="MobiDB-lite"/>
    </source>
</evidence>
<name>A0AAQ3K5Q9_9LILI</name>
<dbReference type="PANTHER" id="PTHR33929">
    <property type="entry name" value="MEMBRANE-ASSOCIATED KINASE REGULATOR 2-RELATED"/>
    <property type="match status" value="1"/>
</dbReference>
<organism evidence="2 3">
    <name type="scientific">Canna indica</name>
    <name type="common">Indian-shot</name>
    <dbReference type="NCBI Taxonomy" id="4628"/>
    <lineage>
        <taxon>Eukaryota</taxon>
        <taxon>Viridiplantae</taxon>
        <taxon>Streptophyta</taxon>
        <taxon>Embryophyta</taxon>
        <taxon>Tracheophyta</taxon>
        <taxon>Spermatophyta</taxon>
        <taxon>Magnoliopsida</taxon>
        <taxon>Liliopsida</taxon>
        <taxon>Zingiberales</taxon>
        <taxon>Cannaceae</taxon>
        <taxon>Canna</taxon>
    </lineage>
</organism>
<keyword evidence="3" id="KW-1185">Reference proteome</keyword>
<gene>
    <name evidence="2" type="ORF">Cni_G09495</name>
</gene>
<evidence type="ECO:0000313" key="3">
    <source>
        <dbReference type="Proteomes" id="UP001327560"/>
    </source>
</evidence>
<dbReference type="EMBL" id="CP136892">
    <property type="protein sequence ID" value="WOL00782.1"/>
    <property type="molecule type" value="Genomic_DNA"/>
</dbReference>
<proteinExistence type="predicted"/>
<dbReference type="AlphaFoldDB" id="A0AAQ3K5Q9"/>